<dbReference type="GeneID" id="18250104"/>
<dbReference type="GO" id="GO:0005730">
    <property type="term" value="C:nucleolus"/>
    <property type="evidence" value="ECO:0007669"/>
    <property type="project" value="UniProtKB-ARBA"/>
</dbReference>
<dbReference type="STRING" id="590646.G3AWH9"/>
<dbReference type="InterPro" id="IPR015847">
    <property type="entry name" value="ExoRNase_PH_dom2"/>
</dbReference>
<evidence type="ECO:0000259" key="8">
    <source>
        <dbReference type="Pfam" id="PF03725"/>
    </source>
</evidence>
<comment type="subcellular location">
    <subcellularLocation>
        <location evidence="2">Cytoplasm</location>
    </subcellularLocation>
    <subcellularLocation>
        <location evidence="1">Nucleus</location>
    </subcellularLocation>
</comment>
<dbReference type="GO" id="GO:0000176">
    <property type="term" value="C:nuclear exosome (RNase complex)"/>
    <property type="evidence" value="ECO:0007669"/>
    <property type="project" value="TreeGrafter"/>
</dbReference>
<dbReference type="InterPro" id="IPR050590">
    <property type="entry name" value="Exosome_comp_Rrp42_subfam"/>
</dbReference>
<feature type="domain" description="Exoribonuclease phosphorolytic" evidence="7">
    <location>
        <begin position="39"/>
        <end position="160"/>
    </location>
</feature>
<keyword evidence="10" id="KW-1185">Reference proteome</keyword>
<dbReference type="InterPro" id="IPR027408">
    <property type="entry name" value="PNPase/RNase_PH_dom_sf"/>
</dbReference>
<reference evidence="9 10" key="1">
    <citation type="journal article" date="2011" name="Proc. Natl. Acad. Sci. U.S.A.">
        <title>Comparative genomics of xylose-fermenting fungi for enhanced biofuel production.</title>
        <authorList>
            <person name="Wohlbach D.J."/>
            <person name="Kuo A."/>
            <person name="Sato T.K."/>
            <person name="Potts K.M."/>
            <person name="Salamov A.A."/>
            <person name="LaButti K.M."/>
            <person name="Sun H."/>
            <person name="Clum A."/>
            <person name="Pangilinan J.L."/>
            <person name="Lindquist E.A."/>
            <person name="Lucas S."/>
            <person name="Lapidus A."/>
            <person name="Jin M."/>
            <person name="Gunawan C."/>
            <person name="Balan V."/>
            <person name="Dale B.E."/>
            <person name="Jeffries T.W."/>
            <person name="Zinkel R."/>
            <person name="Barry K.W."/>
            <person name="Grigoriev I.V."/>
            <person name="Gasch A.P."/>
        </authorList>
    </citation>
    <scope>NUCLEOTIDE SEQUENCE [LARGE SCALE GENOMIC DNA]</scope>
    <source>
        <strain evidence="10">ATCC 10573 / BCRC 21748 / CBS 615 / JCM 9827 / NBRC 10315 / NRRL Y-1498 / VKM Y-70</strain>
    </source>
</reference>
<dbReference type="HOGENOM" id="CLU_038194_0_0_1"/>
<dbReference type="InterPro" id="IPR001247">
    <property type="entry name" value="ExoRNase_PH_dom1"/>
</dbReference>
<evidence type="ECO:0000256" key="4">
    <source>
        <dbReference type="ARBA" id="ARBA00022490"/>
    </source>
</evidence>
<evidence type="ECO:0000313" key="9">
    <source>
        <dbReference type="EMBL" id="EGV66545.1"/>
    </source>
</evidence>
<dbReference type="PANTHER" id="PTHR11097">
    <property type="entry name" value="EXOSOME COMPLEX EXONUCLEASE RIBOSOMAL RNA PROCESSING PROTEIN"/>
    <property type="match status" value="1"/>
</dbReference>
<dbReference type="KEGG" id="cten:18250104"/>
<dbReference type="GO" id="GO:0000177">
    <property type="term" value="C:cytoplasmic exosome (RNase complex)"/>
    <property type="evidence" value="ECO:0007669"/>
    <property type="project" value="UniProtKB-ARBA"/>
</dbReference>
<keyword evidence="9" id="KW-0689">Ribosomal protein</keyword>
<dbReference type="GO" id="GO:0071028">
    <property type="term" value="P:nuclear mRNA surveillance"/>
    <property type="evidence" value="ECO:0007669"/>
    <property type="project" value="TreeGrafter"/>
</dbReference>
<protein>
    <submittedName>
        <fullName evidence="9">Ribosomal protein S5 domain 2-like protein</fullName>
    </submittedName>
</protein>
<evidence type="ECO:0000256" key="1">
    <source>
        <dbReference type="ARBA" id="ARBA00004123"/>
    </source>
</evidence>
<feature type="domain" description="Exoribonuclease phosphorolytic" evidence="8">
    <location>
        <begin position="188"/>
        <end position="254"/>
    </location>
</feature>
<dbReference type="GO" id="GO:0035925">
    <property type="term" value="F:mRNA 3'-UTR AU-rich region binding"/>
    <property type="evidence" value="ECO:0007669"/>
    <property type="project" value="TreeGrafter"/>
</dbReference>
<dbReference type="GO" id="GO:0071038">
    <property type="term" value="P:TRAMP-dependent tRNA surveillance pathway"/>
    <property type="evidence" value="ECO:0007669"/>
    <property type="project" value="TreeGrafter"/>
</dbReference>
<sequence>MKSNDISINETKYIIESLKQGTRLDGRKLDEIRKPEVVLGDNGYVELGWGQTKVVIKTSSEIVKPFEDRPNEGLLVINNELSPMASIKFDERSVDEVMINRIIEKSIRKSNALDLEGLCIKTGEKVWLIRVDLSIINFDGNLIDSCCFGSIISLIHFKLPNYSLDTNGNIKVYNLDEKPPISLSVLHIPITLSISFFNPLNDEENLKSNNNYEISVFDATMKEELVRDSYLVVSVNSNKELIQLTKLGGIPIDSVELVNLCQRCYAYAEELTELIKTTVKRKEEEEFKRLNLRLLKSVDTR</sequence>
<dbReference type="Pfam" id="PF03725">
    <property type="entry name" value="RNase_PH_C"/>
    <property type="match status" value="1"/>
</dbReference>
<dbReference type="GO" id="GO:0016075">
    <property type="term" value="P:rRNA catabolic process"/>
    <property type="evidence" value="ECO:0007669"/>
    <property type="project" value="TreeGrafter"/>
</dbReference>
<organism evidence="10">
    <name type="scientific">Candida tenuis (strain ATCC 10573 / BCRC 21748 / CBS 615 / JCM 9827 / NBRC 10315 / NRRL Y-1498 / VKM Y-70)</name>
    <name type="common">Yeast</name>
    <name type="synonym">Yamadazyma tenuis</name>
    <dbReference type="NCBI Taxonomy" id="590646"/>
    <lineage>
        <taxon>Eukaryota</taxon>
        <taxon>Fungi</taxon>
        <taxon>Dikarya</taxon>
        <taxon>Ascomycota</taxon>
        <taxon>Saccharomycotina</taxon>
        <taxon>Pichiomycetes</taxon>
        <taxon>Debaryomycetaceae</taxon>
        <taxon>Yamadazyma</taxon>
    </lineage>
</organism>
<dbReference type="InterPro" id="IPR036345">
    <property type="entry name" value="ExoRNase_PH_dom2_sf"/>
</dbReference>
<accession>G3AWH9</accession>
<evidence type="ECO:0000313" key="10">
    <source>
        <dbReference type="Proteomes" id="UP000000707"/>
    </source>
</evidence>
<dbReference type="AlphaFoldDB" id="G3AWH9"/>
<dbReference type="PANTHER" id="PTHR11097:SF14">
    <property type="entry name" value="EXOSOME COMPLEX COMPONENT RRP45"/>
    <property type="match status" value="1"/>
</dbReference>
<keyword evidence="5" id="KW-0694">RNA-binding</keyword>
<dbReference type="SUPFAM" id="SSF55666">
    <property type="entry name" value="Ribonuclease PH domain 2-like"/>
    <property type="match status" value="1"/>
</dbReference>
<dbReference type="Gene3D" id="3.30.230.70">
    <property type="entry name" value="GHMP Kinase, N-terminal domain"/>
    <property type="match status" value="1"/>
</dbReference>
<dbReference type="CDD" id="cd11368">
    <property type="entry name" value="RNase_PH_RRP45"/>
    <property type="match status" value="1"/>
</dbReference>
<dbReference type="InterPro" id="IPR033100">
    <property type="entry name" value="Rrp45"/>
</dbReference>
<name>G3AWH9_CANTC</name>
<evidence type="ECO:0000259" key="7">
    <source>
        <dbReference type="Pfam" id="PF01138"/>
    </source>
</evidence>
<keyword evidence="6" id="KW-0539">Nucleus</keyword>
<dbReference type="Pfam" id="PF01138">
    <property type="entry name" value="RNase_PH"/>
    <property type="match status" value="1"/>
</dbReference>
<proteinExistence type="inferred from homology"/>
<dbReference type="GO" id="GO:0034473">
    <property type="term" value="P:U1 snRNA 3'-end processing"/>
    <property type="evidence" value="ECO:0007669"/>
    <property type="project" value="TreeGrafter"/>
</dbReference>
<dbReference type="GO" id="GO:0071035">
    <property type="term" value="P:nuclear polyadenylation-dependent rRNA catabolic process"/>
    <property type="evidence" value="ECO:0007669"/>
    <property type="project" value="TreeGrafter"/>
</dbReference>
<dbReference type="eggNOG" id="KOG1614">
    <property type="taxonomic scope" value="Eukaryota"/>
</dbReference>
<dbReference type="OrthoDB" id="434619at2759"/>
<dbReference type="InterPro" id="IPR020568">
    <property type="entry name" value="Ribosomal_Su5_D2-typ_SF"/>
</dbReference>
<dbReference type="EMBL" id="GL996510">
    <property type="protein sequence ID" value="EGV66545.1"/>
    <property type="molecule type" value="Genomic_DNA"/>
</dbReference>
<comment type="similarity">
    <text evidence="3">Belongs to the RNase PH family.</text>
</comment>
<dbReference type="Proteomes" id="UP000000707">
    <property type="component" value="Unassembled WGS sequence"/>
</dbReference>
<dbReference type="GO" id="GO:0034476">
    <property type="term" value="P:U5 snRNA 3'-end processing"/>
    <property type="evidence" value="ECO:0007669"/>
    <property type="project" value="TreeGrafter"/>
</dbReference>
<evidence type="ECO:0000256" key="6">
    <source>
        <dbReference type="ARBA" id="ARBA00023242"/>
    </source>
</evidence>
<dbReference type="SUPFAM" id="SSF54211">
    <property type="entry name" value="Ribosomal protein S5 domain 2-like"/>
    <property type="match status" value="1"/>
</dbReference>
<dbReference type="GO" id="GO:0005840">
    <property type="term" value="C:ribosome"/>
    <property type="evidence" value="ECO:0007669"/>
    <property type="project" value="UniProtKB-KW"/>
</dbReference>
<keyword evidence="9" id="KW-0687">Ribonucleoprotein</keyword>
<gene>
    <name evidence="9" type="ORF">CANTEDRAFT_91712</name>
</gene>
<evidence type="ECO:0000256" key="5">
    <source>
        <dbReference type="ARBA" id="ARBA00022884"/>
    </source>
</evidence>
<evidence type="ECO:0000256" key="2">
    <source>
        <dbReference type="ARBA" id="ARBA00004496"/>
    </source>
</evidence>
<dbReference type="GO" id="GO:0000467">
    <property type="term" value="P:exonucleolytic trimming to generate mature 3'-end of 5.8S rRNA from tricistronic rRNA transcript (SSU-rRNA, 5.8S rRNA, LSU-rRNA)"/>
    <property type="evidence" value="ECO:0007669"/>
    <property type="project" value="TreeGrafter"/>
</dbReference>
<dbReference type="GO" id="GO:0034475">
    <property type="term" value="P:U4 snRNA 3'-end processing"/>
    <property type="evidence" value="ECO:0007669"/>
    <property type="project" value="TreeGrafter"/>
</dbReference>
<evidence type="ECO:0000256" key="3">
    <source>
        <dbReference type="ARBA" id="ARBA00006678"/>
    </source>
</evidence>
<keyword evidence="4" id="KW-0963">Cytoplasm</keyword>